<comment type="caution">
    <text evidence="2">The sequence shown here is derived from an EMBL/GenBank/DDBJ whole genome shotgun (WGS) entry which is preliminary data.</text>
</comment>
<organism evidence="2 3">
    <name type="scientific">Collybiopsis confluens</name>
    <dbReference type="NCBI Taxonomy" id="2823264"/>
    <lineage>
        <taxon>Eukaryota</taxon>
        <taxon>Fungi</taxon>
        <taxon>Dikarya</taxon>
        <taxon>Basidiomycota</taxon>
        <taxon>Agaricomycotina</taxon>
        <taxon>Agaricomycetes</taxon>
        <taxon>Agaricomycetidae</taxon>
        <taxon>Agaricales</taxon>
        <taxon>Marasmiineae</taxon>
        <taxon>Omphalotaceae</taxon>
        <taxon>Collybiopsis</taxon>
    </lineage>
</organism>
<dbReference type="EMBL" id="JAACJN010000004">
    <property type="protein sequence ID" value="KAF5392726.1"/>
    <property type="molecule type" value="Genomic_DNA"/>
</dbReference>
<dbReference type="Gene3D" id="3.40.50.12660">
    <property type="match status" value="1"/>
</dbReference>
<dbReference type="Proteomes" id="UP000518752">
    <property type="component" value="Unassembled WGS sequence"/>
</dbReference>
<evidence type="ECO:0000313" key="3">
    <source>
        <dbReference type="Proteomes" id="UP000518752"/>
    </source>
</evidence>
<dbReference type="OrthoDB" id="3223806at2759"/>
<keyword evidence="3" id="KW-1185">Reference proteome</keyword>
<gene>
    <name evidence="2" type="ORF">D9757_000945</name>
</gene>
<reference evidence="2 3" key="1">
    <citation type="journal article" date="2020" name="ISME J.">
        <title>Uncovering the hidden diversity of litter-decomposition mechanisms in mushroom-forming fungi.</title>
        <authorList>
            <person name="Floudas D."/>
            <person name="Bentzer J."/>
            <person name="Ahren D."/>
            <person name="Johansson T."/>
            <person name="Persson P."/>
            <person name="Tunlid A."/>
        </authorList>
    </citation>
    <scope>NUCLEOTIDE SEQUENCE [LARGE SCALE GENOMIC DNA]</scope>
    <source>
        <strain evidence="2 3">CBS 406.79</strain>
    </source>
</reference>
<dbReference type="AlphaFoldDB" id="A0A8H5I0E4"/>
<protein>
    <recommendedName>
        <fullName evidence="4">Peptidase C14</fullName>
    </recommendedName>
</protein>
<dbReference type="GO" id="GO:0005737">
    <property type="term" value="C:cytoplasm"/>
    <property type="evidence" value="ECO:0007669"/>
    <property type="project" value="TreeGrafter"/>
</dbReference>
<dbReference type="GO" id="GO:0004197">
    <property type="term" value="F:cysteine-type endopeptidase activity"/>
    <property type="evidence" value="ECO:0007669"/>
    <property type="project" value="TreeGrafter"/>
</dbReference>
<accession>A0A8H5I0E4</accession>
<evidence type="ECO:0008006" key="4">
    <source>
        <dbReference type="Google" id="ProtNLM"/>
    </source>
</evidence>
<dbReference type="GO" id="GO:0006508">
    <property type="term" value="P:proteolysis"/>
    <property type="evidence" value="ECO:0007669"/>
    <property type="project" value="TreeGrafter"/>
</dbReference>
<name>A0A8H5I0E4_9AGAR</name>
<proteinExistence type="inferred from homology"/>
<evidence type="ECO:0000313" key="2">
    <source>
        <dbReference type="EMBL" id="KAF5392726.1"/>
    </source>
</evidence>
<comment type="similarity">
    <text evidence="1">Belongs to the peptidase C14B family.</text>
</comment>
<sequence length="483" mass="54860">MNIPARGPAKKALLIGVKGTDQPTMRQLRQTHKDATIIQELLVKQYQYDQENIVTMLDCSPIKDPDRRPTHANILRELYALVADARPDDQYFFYCASYLYEVERRVKFRDTDSGHADQKRTTDDPSEIDGLDEFILPCDSTGVDDNAIRDNLLKDILIKNLPAGCKLTAVFDACHSGTLLDLDHWRCNRGRLDFSFRRSNQKNLKKRYTSESPLNSSFPQALGMYENQGRKLKLTLQQSGRALGRAFTLNTSIPGIKKRSTAPDTQSPPVFASTTTTTVKILRKIQRTSRSMTINASAMWQNRSLQFGQANSGLNDDNSAIPNSTEKLSPLELPRSIGLDHLTQSPLTLLRPQCNETICREGAGEEDDSVQPLVVVLSACDDAQRAWEAKNTSMTQMLVKMLERNPHPSLSLMMDKLNHEVHDAIVTLQNDARQYQQRLMRYYRRHPSRAKPFDVSDLNLNEEQELQLSSLRPLDMTKILWDP</sequence>
<dbReference type="PANTHER" id="PTHR48104">
    <property type="entry name" value="METACASPASE-4"/>
    <property type="match status" value="1"/>
</dbReference>
<dbReference type="PANTHER" id="PTHR48104:SF30">
    <property type="entry name" value="METACASPASE-1"/>
    <property type="match status" value="1"/>
</dbReference>
<evidence type="ECO:0000256" key="1">
    <source>
        <dbReference type="ARBA" id="ARBA00009005"/>
    </source>
</evidence>
<dbReference type="InterPro" id="IPR050452">
    <property type="entry name" value="Metacaspase"/>
</dbReference>